<feature type="domain" description="SH2" evidence="11">
    <location>
        <begin position="108"/>
        <end position="208"/>
    </location>
</feature>
<dbReference type="InterPro" id="IPR050198">
    <property type="entry name" value="Non-receptor_tyrosine_kinases"/>
</dbReference>
<dbReference type="InterPro" id="IPR020635">
    <property type="entry name" value="Tyr_kinase_cat_dom"/>
</dbReference>
<dbReference type="Pfam" id="PF00017">
    <property type="entry name" value="SH2"/>
    <property type="match status" value="1"/>
</dbReference>
<dbReference type="PRINTS" id="PR00109">
    <property type="entry name" value="TYRKINASE"/>
</dbReference>
<dbReference type="Proteomes" id="UP000321570">
    <property type="component" value="Unassembled WGS sequence"/>
</dbReference>
<dbReference type="CDD" id="cd00174">
    <property type="entry name" value="SH3"/>
    <property type="match status" value="1"/>
</dbReference>
<dbReference type="Gene3D" id="1.10.510.10">
    <property type="entry name" value="Transferase(Phosphotransferase) domain 1"/>
    <property type="match status" value="1"/>
</dbReference>
<dbReference type="PANTHER" id="PTHR24418">
    <property type="entry name" value="TYROSINE-PROTEIN KINASE"/>
    <property type="match status" value="1"/>
</dbReference>
<dbReference type="PROSITE" id="PS50002">
    <property type="entry name" value="SH3"/>
    <property type="match status" value="1"/>
</dbReference>
<dbReference type="SMART" id="SM00219">
    <property type="entry name" value="TyrKc"/>
    <property type="match status" value="1"/>
</dbReference>
<dbReference type="EC" id="2.7.10.2" evidence="10"/>
<dbReference type="InterPro" id="IPR011009">
    <property type="entry name" value="Kinase-like_dom_sf"/>
</dbReference>
<dbReference type="PROSITE" id="PS50011">
    <property type="entry name" value="PROTEIN_KINASE_DOM"/>
    <property type="match status" value="1"/>
</dbReference>
<dbReference type="InterPro" id="IPR001245">
    <property type="entry name" value="Ser-Thr/Tyr_kinase_cat_dom"/>
</dbReference>
<dbReference type="PROSITE" id="PS50001">
    <property type="entry name" value="SH2"/>
    <property type="match status" value="1"/>
</dbReference>
<keyword evidence="5 10" id="KW-0067">ATP-binding</keyword>
<dbReference type="SMART" id="SM00252">
    <property type="entry name" value="SH2"/>
    <property type="match status" value="1"/>
</dbReference>
<keyword evidence="2 10" id="KW-0808">Transferase</keyword>
<dbReference type="PRINTS" id="PR00452">
    <property type="entry name" value="SH3DOMAIN"/>
</dbReference>
<dbReference type="InterPro" id="IPR000980">
    <property type="entry name" value="SH2"/>
</dbReference>
<evidence type="ECO:0000313" key="14">
    <source>
        <dbReference type="EMBL" id="VUZ42691.1"/>
    </source>
</evidence>
<evidence type="ECO:0000259" key="11">
    <source>
        <dbReference type="PROSITE" id="PS50001"/>
    </source>
</evidence>
<accession>A0A564Y620</accession>
<keyword evidence="15" id="KW-1185">Reference proteome</keyword>
<evidence type="ECO:0000256" key="3">
    <source>
        <dbReference type="ARBA" id="ARBA00022741"/>
    </source>
</evidence>
<feature type="domain" description="SH3" evidence="12">
    <location>
        <begin position="47"/>
        <end position="108"/>
    </location>
</feature>
<evidence type="ECO:0000256" key="5">
    <source>
        <dbReference type="ARBA" id="ARBA00022840"/>
    </source>
</evidence>
<comment type="catalytic activity">
    <reaction evidence="7 10">
        <text>L-tyrosyl-[protein] + ATP = O-phospho-L-tyrosyl-[protein] + ADP + H(+)</text>
        <dbReference type="Rhea" id="RHEA:10596"/>
        <dbReference type="Rhea" id="RHEA-COMP:10136"/>
        <dbReference type="Rhea" id="RHEA-COMP:20101"/>
        <dbReference type="ChEBI" id="CHEBI:15378"/>
        <dbReference type="ChEBI" id="CHEBI:30616"/>
        <dbReference type="ChEBI" id="CHEBI:46858"/>
        <dbReference type="ChEBI" id="CHEBI:61978"/>
        <dbReference type="ChEBI" id="CHEBI:456216"/>
        <dbReference type="EC" id="2.7.10.2"/>
    </reaction>
</comment>
<dbReference type="SUPFAM" id="SSF50044">
    <property type="entry name" value="SH3-domain"/>
    <property type="match status" value="1"/>
</dbReference>
<dbReference type="InterPro" id="IPR036860">
    <property type="entry name" value="SH2_dom_sf"/>
</dbReference>
<evidence type="ECO:0000259" key="13">
    <source>
        <dbReference type="PROSITE" id="PS50011"/>
    </source>
</evidence>
<proteinExistence type="inferred from homology"/>
<dbReference type="AlphaFoldDB" id="A0A564Y620"/>
<dbReference type="EMBL" id="CABIJS010000089">
    <property type="protein sequence ID" value="VUZ42691.1"/>
    <property type="molecule type" value="Genomic_DNA"/>
</dbReference>
<dbReference type="GO" id="GO:0005524">
    <property type="term" value="F:ATP binding"/>
    <property type="evidence" value="ECO:0007669"/>
    <property type="project" value="UniProtKB-KW"/>
</dbReference>
<dbReference type="GO" id="GO:0004715">
    <property type="term" value="F:non-membrane spanning protein tyrosine kinase activity"/>
    <property type="evidence" value="ECO:0007669"/>
    <property type="project" value="UniProtKB-EC"/>
</dbReference>
<dbReference type="SUPFAM" id="SSF55550">
    <property type="entry name" value="SH2 domain"/>
    <property type="match status" value="1"/>
</dbReference>
<dbReference type="SMART" id="SM00326">
    <property type="entry name" value="SH3"/>
    <property type="match status" value="1"/>
</dbReference>
<dbReference type="Gene3D" id="2.30.30.40">
    <property type="entry name" value="SH3 Domains"/>
    <property type="match status" value="1"/>
</dbReference>
<organism evidence="14 15">
    <name type="scientific">Hymenolepis diminuta</name>
    <name type="common">Rat tapeworm</name>
    <dbReference type="NCBI Taxonomy" id="6216"/>
    <lineage>
        <taxon>Eukaryota</taxon>
        <taxon>Metazoa</taxon>
        <taxon>Spiralia</taxon>
        <taxon>Lophotrochozoa</taxon>
        <taxon>Platyhelminthes</taxon>
        <taxon>Cestoda</taxon>
        <taxon>Eucestoda</taxon>
        <taxon>Cyclophyllidea</taxon>
        <taxon>Hymenolepididae</taxon>
        <taxon>Hymenolepis</taxon>
    </lineage>
</organism>
<dbReference type="SUPFAM" id="SSF56112">
    <property type="entry name" value="Protein kinase-like (PK-like)"/>
    <property type="match status" value="1"/>
</dbReference>
<evidence type="ECO:0000256" key="6">
    <source>
        <dbReference type="ARBA" id="ARBA00023137"/>
    </source>
</evidence>
<dbReference type="InterPro" id="IPR001452">
    <property type="entry name" value="SH3_domain"/>
</dbReference>
<evidence type="ECO:0000313" key="15">
    <source>
        <dbReference type="Proteomes" id="UP000321570"/>
    </source>
</evidence>
<name>A0A564Y620_HYMDI</name>
<dbReference type="PROSITE" id="PS00109">
    <property type="entry name" value="PROTEIN_KINASE_TYR"/>
    <property type="match status" value="1"/>
</dbReference>
<evidence type="ECO:0000256" key="4">
    <source>
        <dbReference type="ARBA" id="ARBA00022777"/>
    </source>
</evidence>
<evidence type="ECO:0000259" key="12">
    <source>
        <dbReference type="PROSITE" id="PS50002"/>
    </source>
</evidence>
<protein>
    <recommendedName>
        <fullName evidence="10">Tyrosine-protein kinase</fullName>
        <ecNumber evidence="10">2.7.10.2</ecNumber>
    </recommendedName>
</protein>
<evidence type="ECO:0000256" key="8">
    <source>
        <dbReference type="PROSITE-ProRule" id="PRU00191"/>
    </source>
</evidence>
<keyword evidence="4 10" id="KW-0418">Kinase</keyword>
<dbReference type="CDD" id="cd00192">
    <property type="entry name" value="PTKc"/>
    <property type="match status" value="1"/>
</dbReference>
<gene>
    <name evidence="14" type="ORF">WMSIL1_LOCUS3215</name>
</gene>
<feature type="domain" description="Protein kinase" evidence="13">
    <location>
        <begin position="227"/>
        <end position="479"/>
    </location>
</feature>
<dbReference type="Pfam" id="PF07714">
    <property type="entry name" value="PK_Tyr_Ser-Thr"/>
    <property type="match status" value="1"/>
</dbReference>
<keyword evidence="1 9" id="KW-0728">SH3 domain</keyword>
<evidence type="ECO:0000256" key="10">
    <source>
        <dbReference type="RuleBase" id="RU362096"/>
    </source>
</evidence>
<evidence type="ECO:0000256" key="2">
    <source>
        <dbReference type="ARBA" id="ARBA00022679"/>
    </source>
</evidence>
<keyword evidence="6 10" id="KW-0829">Tyrosine-protein kinase</keyword>
<dbReference type="InterPro" id="IPR008266">
    <property type="entry name" value="Tyr_kinase_AS"/>
</dbReference>
<dbReference type="InterPro" id="IPR036028">
    <property type="entry name" value="SH3-like_dom_sf"/>
</dbReference>
<evidence type="ECO:0000256" key="9">
    <source>
        <dbReference type="PROSITE-ProRule" id="PRU00192"/>
    </source>
</evidence>
<dbReference type="Gene3D" id="3.30.505.10">
    <property type="entry name" value="SH2 domain"/>
    <property type="match status" value="1"/>
</dbReference>
<reference evidence="14 15" key="1">
    <citation type="submission" date="2019-07" db="EMBL/GenBank/DDBJ databases">
        <authorList>
            <person name="Jastrzebski P J."/>
            <person name="Paukszto L."/>
            <person name="Jastrzebski P J."/>
        </authorList>
    </citation>
    <scope>NUCLEOTIDE SEQUENCE [LARGE SCALE GENOMIC DNA]</scope>
    <source>
        <strain evidence="14 15">WMS-il1</strain>
    </source>
</reference>
<evidence type="ECO:0000256" key="7">
    <source>
        <dbReference type="ARBA" id="ARBA00051245"/>
    </source>
</evidence>
<dbReference type="Pfam" id="PF00018">
    <property type="entry name" value="SH3_1"/>
    <property type="match status" value="1"/>
</dbReference>
<evidence type="ECO:0000256" key="1">
    <source>
        <dbReference type="ARBA" id="ARBA00022443"/>
    </source>
</evidence>
<comment type="similarity">
    <text evidence="10">Belongs to the protein kinase superfamily. Tyr protein kinase family.</text>
</comment>
<keyword evidence="8" id="KW-0727">SH2 domain</keyword>
<dbReference type="InterPro" id="IPR000719">
    <property type="entry name" value="Prot_kinase_dom"/>
</dbReference>
<keyword evidence="3 10" id="KW-0547">Nucleotide-binding</keyword>
<sequence length="498" mass="57552">MTWSCWERLCEHCPWRKNEPKLPDYQVIVTEPKPNIEKSNMPQFDKHNCVMVCALYDYTPQQPNELQFSRDDILKVTDHFDETWLMAENTRTHETGFIPYNYVTENSEIAGALSAWYSVTRVEAEVRLLTPGTELGSYMIRPSRKENIYALSVRTKVNDQVRIRHFQIYKSNDGFYVDANYVFKCVNDLITFYREHPIMDNCTLTTPCEREKPQVPFQDAELDRSMIKLISLIDSGNFGEVWLGRIQCVDVAVKKPLCIAAKEDFLREAKKMHAIWHPQLVQFLGVCIKPESEPILIVTEYMKNGSLSNFLPSPEGLKLGRLELLLILDQVANGMCYLESKAFVHRDLRAANVFVAENLQIKVGDFGQSKMLTVPSNTPLDIKTPVRWSSPEALVNENEVNSKSDVWQFGILSYEVFTHGGRPYDQYEDKASVVKAIRSAEKLEKPTKCPQLYYAIMTACWQLRQIDRPTFKELKHNLEDIIESIDDRYVPDWANGSY</sequence>